<evidence type="ECO:0000256" key="1">
    <source>
        <dbReference type="ARBA" id="ARBA00004651"/>
    </source>
</evidence>
<dbReference type="InterPro" id="IPR007353">
    <property type="entry name" value="DUF421"/>
</dbReference>
<evidence type="ECO:0000259" key="8">
    <source>
        <dbReference type="Pfam" id="PF04239"/>
    </source>
</evidence>
<evidence type="ECO:0000313" key="11">
    <source>
        <dbReference type="Proteomes" id="UP001597458"/>
    </source>
</evidence>
<evidence type="ECO:0000256" key="6">
    <source>
        <dbReference type="ARBA" id="ARBA00023136"/>
    </source>
</evidence>
<dbReference type="Gene3D" id="3.30.240.20">
    <property type="entry name" value="bsu07140 like domains"/>
    <property type="match status" value="2"/>
</dbReference>
<dbReference type="RefSeq" id="WP_141190315.1">
    <property type="nucleotide sequence ID" value="NZ_JBHUMR010000014.1"/>
</dbReference>
<feature type="domain" description="YetF C-terminal" evidence="8">
    <location>
        <begin position="81"/>
        <end position="201"/>
    </location>
</feature>
<dbReference type="Proteomes" id="UP001597458">
    <property type="component" value="Unassembled WGS sequence"/>
</dbReference>
<feature type="domain" description="YetF-like N-terminal transmembrane" evidence="9">
    <location>
        <begin position="6"/>
        <end position="77"/>
    </location>
</feature>
<name>A0ABW5PSF3_9BACI</name>
<dbReference type="InterPro" id="IPR048454">
    <property type="entry name" value="YetF_N"/>
</dbReference>
<comment type="caution">
    <text evidence="10">The sequence shown here is derived from an EMBL/GenBank/DDBJ whole genome shotgun (WGS) entry which is preliminary data.</text>
</comment>
<accession>A0ABW5PSF3</accession>
<dbReference type="PANTHER" id="PTHR34582">
    <property type="entry name" value="UPF0702 TRANSMEMBRANE PROTEIN YCAP"/>
    <property type="match status" value="1"/>
</dbReference>
<keyword evidence="5 7" id="KW-1133">Transmembrane helix</keyword>
<keyword evidence="4 7" id="KW-0812">Transmembrane</keyword>
<dbReference type="Pfam" id="PF20730">
    <property type="entry name" value="YetF_N"/>
    <property type="match status" value="1"/>
</dbReference>
<evidence type="ECO:0000256" key="7">
    <source>
        <dbReference type="SAM" id="Phobius"/>
    </source>
</evidence>
<keyword evidence="3" id="KW-1003">Cell membrane</keyword>
<evidence type="ECO:0000256" key="4">
    <source>
        <dbReference type="ARBA" id="ARBA00022692"/>
    </source>
</evidence>
<evidence type="ECO:0000259" key="9">
    <source>
        <dbReference type="Pfam" id="PF20730"/>
    </source>
</evidence>
<proteinExistence type="inferred from homology"/>
<dbReference type="Pfam" id="PF04239">
    <property type="entry name" value="DUF421"/>
    <property type="match status" value="1"/>
</dbReference>
<evidence type="ECO:0000256" key="2">
    <source>
        <dbReference type="ARBA" id="ARBA00006448"/>
    </source>
</evidence>
<dbReference type="InterPro" id="IPR023090">
    <property type="entry name" value="UPF0702_alpha/beta_dom_sf"/>
</dbReference>
<evidence type="ECO:0000256" key="5">
    <source>
        <dbReference type="ARBA" id="ARBA00022989"/>
    </source>
</evidence>
<gene>
    <name evidence="10" type="ORF">ACFSTF_10980</name>
</gene>
<feature type="transmembrane region" description="Helical" evidence="7">
    <location>
        <begin position="61"/>
        <end position="79"/>
    </location>
</feature>
<organism evidence="10 11">
    <name type="scientific">Terrilactibacillus laevilacticus</name>
    <dbReference type="NCBI Taxonomy" id="1380157"/>
    <lineage>
        <taxon>Bacteria</taxon>
        <taxon>Bacillati</taxon>
        <taxon>Bacillota</taxon>
        <taxon>Bacilli</taxon>
        <taxon>Bacillales</taxon>
        <taxon>Bacillaceae</taxon>
        <taxon>Terrilactibacillus</taxon>
    </lineage>
</organism>
<keyword evidence="11" id="KW-1185">Reference proteome</keyword>
<reference evidence="11" key="1">
    <citation type="journal article" date="2019" name="Int. J. Syst. Evol. Microbiol.">
        <title>The Global Catalogue of Microorganisms (GCM) 10K type strain sequencing project: providing services to taxonomists for standard genome sequencing and annotation.</title>
        <authorList>
            <consortium name="The Broad Institute Genomics Platform"/>
            <consortium name="The Broad Institute Genome Sequencing Center for Infectious Disease"/>
            <person name="Wu L."/>
            <person name="Ma J."/>
        </authorList>
    </citation>
    <scope>NUCLEOTIDE SEQUENCE [LARGE SCALE GENOMIC DNA]</scope>
    <source>
        <strain evidence="11">TISTR 2241</strain>
    </source>
</reference>
<comment type="similarity">
    <text evidence="2">Belongs to the UPF0702 family.</text>
</comment>
<protein>
    <submittedName>
        <fullName evidence="10">DUF421 domain-containing protein</fullName>
    </submittedName>
</protein>
<comment type="subcellular location">
    <subcellularLocation>
        <location evidence="1">Cell membrane</location>
        <topology evidence="1">Multi-pass membrane protein</topology>
    </subcellularLocation>
</comment>
<evidence type="ECO:0000313" key="10">
    <source>
        <dbReference type="EMBL" id="MFD2617829.1"/>
    </source>
</evidence>
<dbReference type="PANTHER" id="PTHR34582:SF5">
    <property type="entry name" value="UPF0702 TRANSMEMBRANE PROTEIN YETF"/>
    <property type="match status" value="1"/>
</dbReference>
<keyword evidence="6 7" id="KW-0472">Membrane</keyword>
<sequence length="225" mass="25513">MGIGIIALKLFFGLIGLLILVRLLGKKEMVQVTPFDYIYAIILSEIIGNAVYTSSISIIDMLLSLAVWGVIIYVIQVLVQRNDKSRRVLNGVPAPLIWDGELLVEAFQKNLLEVEQFREMLRSKGIFSIKEVRYALLETNGSLSVMKYGDLSAEPSSLFVDEGEIEETELKTKGKNKGWLISSLKNEGYDRIEDIYCAEWSKESGFYVVTYAESRDNKNIHIYNQ</sequence>
<evidence type="ECO:0000256" key="3">
    <source>
        <dbReference type="ARBA" id="ARBA00022475"/>
    </source>
</evidence>
<feature type="transmembrane region" description="Helical" evidence="7">
    <location>
        <begin position="6"/>
        <end position="25"/>
    </location>
</feature>
<dbReference type="EMBL" id="JBHUMR010000014">
    <property type="protein sequence ID" value="MFD2617829.1"/>
    <property type="molecule type" value="Genomic_DNA"/>
</dbReference>
<feature type="transmembrane region" description="Helical" evidence="7">
    <location>
        <begin position="37"/>
        <end position="55"/>
    </location>
</feature>